<comment type="caution">
    <text evidence="1">The sequence shown here is derived from an EMBL/GenBank/DDBJ whole genome shotgun (WGS) entry which is preliminary data.</text>
</comment>
<accession>A0A370IE21</accession>
<evidence type="ECO:0000313" key="1">
    <source>
        <dbReference type="EMBL" id="RDI68965.1"/>
    </source>
</evidence>
<organism evidence="1 2">
    <name type="scientific">Nocardia pseudobrasiliensis</name>
    <dbReference type="NCBI Taxonomy" id="45979"/>
    <lineage>
        <taxon>Bacteria</taxon>
        <taxon>Bacillati</taxon>
        <taxon>Actinomycetota</taxon>
        <taxon>Actinomycetes</taxon>
        <taxon>Mycobacteriales</taxon>
        <taxon>Nocardiaceae</taxon>
        <taxon>Nocardia</taxon>
    </lineage>
</organism>
<keyword evidence="2" id="KW-1185">Reference proteome</keyword>
<dbReference type="EMBL" id="QQBC01000001">
    <property type="protein sequence ID" value="RDI68965.1"/>
    <property type="molecule type" value="Genomic_DNA"/>
</dbReference>
<dbReference type="STRING" id="1210086.GCA_001613105_00356"/>
<protein>
    <submittedName>
        <fullName evidence="1">Uncharacterized protein</fullName>
    </submittedName>
</protein>
<dbReference type="AlphaFoldDB" id="A0A370IE21"/>
<gene>
    <name evidence="1" type="ORF">DFR76_101502</name>
</gene>
<reference evidence="1 2" key="1">
    <citation type="submission" date="2018-07" db="EMBL/GenBank/DDBJ databases">
        <title>Genomic Encyclopedia of Type Strains, Phase IV (KMG-IV): sequencing the most valuable type-strain genomes for metagenomic binning, comparative biology and taxonomic classification.</title>
        <authorList>
            <person name="Goeker M."/>
        </authorList>
    </citation>
    <scope>NUCLEOTIDE SEQUENCE [LARGE SCALE GENOMIC DNA]</scope>
    <source>
        <strain evidence="1 2">DSM 44290</strain>
    </source>
</reference>
<sequence>MSSMTYSKRVVRLVFDASRPPAGSWLRESVPSSVLPAPRSNRHSGLPQCLGHSSLGHVVLDPQLGNGSTRLVLGCDRRSLFWSQLLLPAASSGRQTCLCWIVLTDVVRFPRYVVAVQRSFRADRSGSSKFLPCPLEAGPAEAGPASVFRLGAIPDMPRARTYSLSLPRPPPYGVRAIVSNPLRPGAVRSRSSRGCARREWLCRTASRRGSCALSRR</sequence>
<name>A0A370IE21_9NOCA</name>
<dbReference type="Proteomes" id="UP000254869">
    <property type="component" value="Unassembled WGS sequence"/>
</dbReference>
<evidence type="ECO:0000313" key="2">
    <source>
        <dbReference type="Proteomes" id="UP000254869"/>
    </source>
</evidence>
<proteinExistence type="predicted"/>